<evidence type="ECO:0000259" key="2">
    <source>
        <dbReference type="SMART" id="SM00355"/>
    </source>
</evidence>
<accession>A0ABR3VXK3</accession>
<organism evidence="3 4">
    <name type="scientific">Phialemonium thermophilum</name>
    <dbReference type="NCBI Taxonomy" id="223376"/>
    <lineage>
        <taxon>Eukaryota</taxon>
        <taxon>Fungi</taxon>
        <taxon>Dikarya</taxon>
        <taxon>Ascomycota</taxon>
        <taxon>Pezizomycotina</taxon>
        <taxon>Sordariomycetes</taxon>
        <taxon>Sordariomycetidae</taxon>
        <taxon>Cephalothecales</taxon>
        <taxon>Cephalothecaceae</taxon>
        <taxon>Phialemonium</taxon>
    </lineage>
</organism>
<protein>
    <recommendedName>
        <fullName evidence="2">C2H2-type domain-containing protein</fullName>
    </recommendedName>
</protein>
<feature type="region of interest" description="Disordered" evidence="1">
    <location>
        <begin position="343"/>
        <end position="461"/>
    </location>
</feature>
<dbReference type="Proteomes" id="UP001586593">
    <property type="component" value="Unassembled WGS sequence"/>
</dbReference>
<feature type="compositionally biased region" description="Polar residues" evidence="1">
    <location>
        <begin position="72"/>
        <end position="101"/>
    </location>
</feature>
<dbReference type="Pfam" id="PF12511">
    <property type="entry name" value="DUF3716"/>
    <property type="match status" value="1"/>
</dbReference>
<feature type="region of interest" description="Disordered" evidence="1">
    <location>
        <begin position="1"/>
        <end position="207"/>
    </location>
</feature>
<proteinExistence type="predicted"/>
<feature type="region of interest" description="Disordered" evidence="1">
    <location>
        <begin position="572"/>
        <end position="686"/>
    </location>
</feature>
<evidence type="ECO:0000313" key="3">
    <source>
        <dbReference type="EMBL" id="KAL1847811.1"/>
    </source>
</evidence>
<feature type="compositionally biased region" description="Basic and acidic residues" evidence="1">
    <location>
        <begin position="590"/>
        <end position="604"/>
    </location>
</feature>
<dbReference type="InterPro" id="IPR022190">
    <property type="entry name" value="DUF3716"/>
</dbReference>
<gene>
    <name evidence="3" type="ORF">VTK73DRAFT_10261</name>
</gene>
<feature type="compositionally biased region" description="Basic residues" evidence="1">
    <location>
        <begin position="443"/>
        <end position="458"/>
    </location>
</feature>
<dbReference type="InterPro" id="IPR013087">
    <property type="entry name" value="Znf_C2H2_type"/>
</dbReference>
<reference evidence="3 4" key="1">
    <citation type="journal article" date="2024" name="Commun. Biol.">
        <title>Comparative genomic analysis of thermophilic fungi reveals convergent evolutionary adaptations and gene losses.</title>
        <authorList>
            <person name="Steindorff A.S."/>
            <person name="Aguilar-Pontes M.V."/>
            <person name="Robinson A.J."/>
            <person name="Andreopoulos B."/>
            <person name="LaButti K."/>
            <person name="Kuo A."/>
            <person name="Mondo S."/>
            <person name="Riley R."/>
            <person name="Otillar R."/>
            <person name="Haridas S."/>
            <person name="Lipzen A."/>
            <person name="Grimwood J."/>
            <person name="Schmutz J."/>
            <person name="Clum A."/>
            <person name="Reid I.D."/>
            <person name="Moisan M.C."/>
            <person name="Butler G."/>
            <person name="Nguyen T.T.M."/>
            <person name="Dewar K."/>
            <person name="Conant G."/>
            <person name="Drula E."/>
            <person name="Henrissat B."/>
            <person name="Hansel C."/>
            <person name="Singer S."/>
            <person name="Hutchinson M.I."/>
            <person name="de Vries R.P."/>
            <person name="Natvig D.O."/>
            <person name="Powell A.J."/>
            <person name="Tsang A."/>
            <person name="Grigoriev I.V."/>
        </authorList>
    </citation>
    <scope>NUCLEOTIDE SEQUENCE [LARGE SCALE GENOMIC DNA]</scope>
    <source>
        <strain evidence="3 4">ATCC 24622</strain>
    </source>
</reference>
<dbReference type="SMART" id="SM00355">
    <property type="entry name" value="ZnF_C2H2"/>
    <property type="match status" value="2"/>
</dbReference>
<evidence type="ECO:0000256" key="1">
    <source>
        <dbReference type="SAM" id="MobiDB-lite"/>
    </source>
</evidence>
<feature type="domain" description="C2H2-type" evidence="2">
    <location>
        <begin position="505"/>
        <end position="530"/>
    </location>
</feature>
<feature type="domain" description="C2H2-type" evidence="2">
    <location>
        <begin position="289"/>
        <end position="314"/>
    </location>
</feature>
<evidence type="ECO:0000313" key="4">
    <source>
        <dbReference type="Proteomes" id="UP001586593"/>
    </source>
</evidence>
<feature type="compositionally biased region" description="Basic and acidic residues" evidence="1">
    <location>
        <begin position="158"/>
        <end position="169"/>
    </location>
</feature>
<dbReference type="EMBL" id="JAZHXJ010000957">
    <property type="protein sequence ID" value="KAL1847811.1"/>
    <property type="molecule type" value="Genomic_DNA"/>
</dbReference>
<feature type="compositionally biased region" description="Polar residues" evidence="1">
    <location>
        <begin position="644"/>
        <end position="657"/>
    </location>
</feature>
<feature type="compositionally biased region" description="Polar residues" evidence="1">
    <location>
        <begin position="365"/>
        <end position="381"/>
    </location>
</feature>
<comment type="caution">
    <text evidence="3">The sequence shown here is derived from an EMBL/GenBank/DDBJ whole genome shotgun (WGS) entry which is preliminary data.</text>
</comment>
<sequence length="994" mass="107431">MSPSPLVTEPSQPPPEAAARDDQATSLVLPLDNGSITPSAGGLGANGQAPTRPVIKMKRTGKPGLLRPDLESPNSHVPGSASPTNTTHRTTPSKSPLSATAPSRAVSPAPAGRSKDVINKISTKPGPTFSEASRAGEIIVVGSSPPPAVQSDRGQPSPEKEPVNVKNESEGEALGDVAPAPSENPVVPPPALQGRLAPSDQSERGQSMAEYIARNPRASFHLYKERQRLASQESAADSLAQSGIQPILTTVSGRPYTRLLDKEHGMISGRGALFPDDYKTDHTNPKKQWICPIRACRRHCPSVNRLGSHFKKSHWSCLLHDELDGTFSIVGTYEGTQGALVVSRQPGQRKQGGFAIPSTPRLVTESRQGPSSQLPMSSADLSASDDEHLRSDISLSDAGPVLQSDYADTPTRPDSFDTSADPMETDGLQPPYPVTDSSAPHARPFRTGRAGRPRSTPRLRREQFQRTPSGRMYTMYPDASGNLVSTLGVPIPDGYDRWVKPQHPWHCPVRSCPALLDTKLGLGIHFGRKHRGACLNDNLDGTLSEVSYDHTSVDPVTGHKVPAIVVSRNPINTQGAAGESGVRGGARGNRGQEVRTRLATDLERKRKASSEAATLHHPRSLETLEITQQQKDPARRVGSYHATAVSSVLESLTSSGVSPEDHTTRSPTEVVAEDPQNPNGPKQGDLWDVARPYASEMFPTGPPRFARVLLVLPQVRDLAWNEIFLKQRPPYCRGPNEVAAMLIQLTGDKPLRPCAPCAAASGSPYRECIVVSRAADFATKSQFVGCANCLYNEKTHMCRWEPRPGENASSQNDPPTGVEETQVVHAPNGRVIAKKSDVPSLEGGPLHEGHPDGRYARADRVQPESIEMEEWEVAPGRVRSSSARYDDQEVPENIAYSKAYLTNQAVRVGGGLSFRVAVVSSGASIRWESASARTRICSVAEGKVRVRMEGEQEFSIGRHGMFKVPGNRSCVISNRFYADAVLHINEFPDDLLLE</sequence>
<name>A0ABR3VXK3_9PEZI</name>
<keyword evidence="4" id="KW-1185">Reference proteome</keyword>